<reference evidence="2 3" key="1">
    <citation type="submission" date="2024-09" db="EMBL/GenBank/DDBJ databases">
        <authorList>
            <person name="Sun Q."/>
            <person name="Mori K."/>
        </authorList>
    </citation>
    <scope>NUCLEOTIDE SEQUENCE [LARGE SCALE GENOMIC DNA]</scope>
    <source>
        <strain evidence="2 3">JCM 3307</strain>
    </source>
</reference>
<proteinExistence type="predicted"/>
<gene>
    <name evidence="2" type="ORF">ACFFTR_28580</name>
</gene>
<comment type="caution">
    <text evidence="2">The sequence shown here is derived from an EMBL/GenBank/DDBJ whole genome shotgun (WGS) entry which is preliminary data.</text>
</comment>
<dbReference type="InterPro" id="IPR025334">
    <property type="entry name" value="DUF4240"/>
</dbReference>
<dbReference type="EMBL" id="JBHMCA010000051">
    <property type="protein sequence ID" value="MFB9447064.1"/>
    <property type="molecule type" value="Genomic_DNA"/>
</dbReference>
<evidence type="ECO:0000313" key="2">
    <source>
        <dbReference type="EMBL" id="MFB9447064.1"/>
    </source>
</evidence>
<accession>A0ABV5MDY3</accession>
<evidence type="ECO:0000259" key="1">
    <source>
        <dbReference type="Pfam" id="PF14024"/>
    </source>
</evidence>
<organism evidence="2 3">
    <name type="scientific">Dactylosporangium vinaceum</name>
    <dbReference type="NCBI Taxonomy" id="53362"/>
    <lineage>
        <taxon>Bacteria</taxon>
        <taxon>Bacillati</taxon>
        <taxon>Actinomycetota</taxon>
        <taxon>Actinomycetes</taxon>
        <taxon>Micromonosporales</taxon>
        <taxon>Micromonosporaceae</taxon>
        <taxon>Dactylosporangium</taxon>
    </lineage>
</organism>
<dbReference type="Pfam" id="PF14024">
    <property type="entry name" value="DUF4240"/>
    <property type="match status" value="1"/>
</dbReference>
<keyword evidence="3" id="KW-1185">Reference proteome</keyword>
<feature type="domain" description="DUF4240" evidence="1">
    <location>
        <begin position="1"/>
        <end position="127"/>
    </location>
</feature>
<dbReference type="Proteomes" id="UP001589608">
    <property type="component" value="Unassembled WGS sequence"/>
</dbReference>
<name>A0ABV5MDY3_9ACTN</name>
<protein>
    <submittedName>
        <fullName evidence="2">DUF4240 domain-containing protein</fullName>
    </submittedName>
</protein>
<dbReference type="RefSeq" id="WP_246656421.1">
    <property type="nucleotide sequence ID" value="NZ_CP061913.1"/>
</dbReference>
<sequence>MENARWWHLVSGALTDVGEPRPDVVMDRLRQLSPAEIVEFARLFSDVLDMAYLEPLWTAAGLIEGGCGDDGFRDFRAGLILQGRAAFSAAVDDPDSLADLPLVRRMAEGSGRLGCAALLAAPRTAYRELTGDVEAFDAAMAPPVHPPSPPRGGPRALPRLTALFPD</sequence>
<evidence type="ECO:0000313" key="3">
    <source>
        <dbReference type="Proteomes" id="UP001589608"/>
    </source>
</evidence>